<protein>
    <recommendedName>
        <fullName evidence="1">Serine aminopeptidase S33 domain-containing protein</fullName>
    </recommendedName>
</protein>
<dbReference type="OrthoDB" id="2498029at2759"/>
<dbReference type="ESTHER" id="micsr-c1e286">
    <property type="family name" value="Monoglyceridelipase_lysophospholip"/>
</dbReference>
<dbReference type="RefSeq" id="XP_002500615.1">
    <property type="nucleotide sequence ID" value="XM_002500569.1"/>
</dbReference>
<sequence length="310" mass="34808">MGRFENAAGLSIAFYSWEVPNPKGVVIFSHGHGVHATFELLNSPKPPGIRTEYSGTWADSLNKAGYSLFALDHQGHGRSDYARGKRCYFERVQDLVNDFKRFVKLVRQEVGQELPTFLLGMSMGGFVVVNAAMQDENLADGVVLLAPMLSLDRLAARGINKVLLPLVTMISVFLPTLPVAETAKNIKFPHSQLEVEMDDLTYPSGVMRTRCRVAAEYYIGTKRTQTLMHKMKIPFITFHGKDDQMTDPASSQMLYDRASSSDKTLQWVENVFHDLMHEKPTSNDIIAAIVNWLSERTGSSKPKRKNRALR</sequence>
<proteinExistence type="predicted"/>
<dbReference type="eggNOG" id="KOG1455">
    <property type="taxonomic scope" value="Eukaryota"/>
</dbReference>
<dbReference type="AlphaFoldDB" id="C1E286"/>
<dbReference type="InParanoid" id="C1E286"/>
<dbReference type="OMA" id="NDVSWTF"/>
<dbReference type="Proteomes" id="UP000002009">
    <property type="component" value="Chromosome 3"/>
</dbReference>
<dbReference type="InterPro" id="IPR022742">
    <property type="entry name" value="Hydrolase_4"/>
</dbReference>
<dbReference type="InterPro" id="IPR029058">
    <property type="entry name" value="AB_hydrolase_fold"/>
</dbReference>
<dbReference type="STRING" id="296587.C1E286"/>
<keyword evidence="3" id="KW-1185">Reference proteome</keyword>
<dbReference type="FunCoup" id="C1E286">
    <property type="interactions" value="688"/>
</dbReference>
<evidence type="ECO:0000313" key="2">
    <source>
        <dbReference type="EMBL" id="ACO61873.1"/>
    </source>
</evidence>
<reference evidence="2 3" key="1">
    <citation type="journal article" date="2009" name="Science">
        <title>Green evolution and dynamic adaptations revealed by genomes of the marine picoeukaryotes Micromonas.</title>
        <authorList>
            <person name="Worden A.Z."/>
            <person name="Lee J.H."/>
            <person name="Mock T."/>
            <person name="Rouze P."/>
            <person name="Simmons M.P."/>
            <person name="Aerts A.L."/>
            <person name="Allen A.E."/>
            <person name="Cuvelier M.L."/>
            <person name="Derelle E."/>
            <person name="Everett M.V."/>
            <person name="Foulon E."/>
            <person name="Grimwood J."/>
            <person name="Gundlach H."/>
            <person name="Henrissat B."/>
            <person name="Napoli C."/>
            <person name="McDonald S.M."/>
            <person name="Parker M.S."/>
            <person name="Rombauts S."/>
            <person name="Salamov A."/>
            <person name="Von Dassow P."/>
            <person name="Badger J.H."/>
            <person name="Coutinho P.M."/>
            <person name="Demir E."/>
            <person name="Dubchak I."/>
            <person name="Gentemann C."/>
            <person name="Eikrem W."/>
            <person name="Gready J.E."/>
            <person name="John U."/>
            <person name="Lanier W."/>
            <person name="Lindquist E.A."/>
            <person name="Lucas S."/>
            <person name="Mayer K.F."/>
            <person name="Moreau H."/>
            <person name="Not F."/>
            <person name="Otillar R."/>
            <person name="Panaud O."/>
            <person name="Pangilinan J."/>
            <person name="Paulsen I."/>
            <person name="Piegu B."/>
            <person name="Poliakov A."/>
            <person name="Robbens S."/>
            <person name="Schmutz J."/>
            <person name="Toulza E."/>
            <person name="Wyss T."/>
            <person name="Zelensky A."/>
            <person name="Zhou K."/>
            <person name="Armbrust E.V."/>
            <person name="Bhattacharya D."/>
            <person name="Goodenough U.W."/>
            <person name="Van de Peer Y."/>
            <person name="Grigoriev I.V."/>
        </authorList>
    </citation>
    <scope>NUCLEOTIDE SEQUENCE [LARGE SCALE GENOMIC DNA]</scope>
    <source>
        <strain evidence="3">RCC299 / NOUM17</strain>
    </source>
</reference>
<dbReference type="SUPFAM" id="SSF53474">
    <property type="entry name" value="alpha/beta-Hydrolases"/>
    <property type="match status" value="1"/>
</dbReference>
<accession>C1E286</accession>
<dbReference type="EMBL" id="CP001324">
    <property type="protein sequence ID" value="ACO61873.1"/>
    <property type="molecule type" value="Genomic_DNA"/>
</dbReference>
<dbReference type="KEGG" id="mis:MICPUN_80225"/>
<feature type="domain" description="Serine aminopeptidase S33" evidence="1">
    <location>
        <begin position="57"/>
        <end position="279"/>
    </location>
</feature>
<organism evidence="2 3">
    <name type="scientific">Micromonas commoda (strain RCC299 / NOUM17 / CCMP2709)</name>
    <name type="common">Picoplanktonic green alga</name>
    <dbReference type="NCBI Taxonomy" id="296587"/>
    <lineage>
        <taxon>Eukaryota</taxon>
        <taxon>Viridiplantae</taxon>
        <taxon>Chlorophyta</taxon>
        <taxon>Mamiellophyceae</taxon>
        <taxon>Mamiellales</taxon>
        <taxon>Mamiellaceae</taxon>
        <taxon>Micromonas</taxon>
    </lineage>
</organism>
<dbReference type="PANTHER" id="PTHR11614">
    <property type="entry name" value="PHOSPHOLIPASE-RELATED"/>
    <property type="match status" value="1"/>
</dbReference>
<evidence type="ECO:0000259" key="1">
    <source>
        <dbReference type="Pfam" id="PF12146"/>
    </source>
</evidence>
<dbReference type="GeneID" id="8242230"/>
<evidence type="ECO:0000313" key="3">
    <source>
        <dbReference type="Proteomes" id="UP000002009"/>
    </source>
</evidence>
<dbReference type="Pfam" id="PF12146">
    <property type="entry name" value="Hydrolase_4"/>
    <property type="match status" value="1"/>
</dbReference>
<dbReference type="Gene3D" id="3.40.50.1820">
    <property type="entry name" value="alpha/beta hydrolase"/>
    <property type="match status" value="1"/>
</dbReference>
<dbReference type="InterPro" id="IPR051044">
    <property type="entry name" value="MAG_DAG_Lipase"/>
</dbReference>
<name>C1E286_MICCC</name>
<gene>
    <name evidence="2" type="ORF">MICPUN_80225</name>
</gene>